<gene>
    <name evidence="1" type="ORF">PECUL_23A032619</name>
</gene>
<dbReference type="AlphaFoldDB" id="A0AAD1S4V2"/>
<proteinExistence type="predicted"/>
<evidence type="ECO:0000313" key="2">
    <source>
        <dbReference type="Proteomes" id="UP001295444"/>
    </source>
</evidence>
<dbReference type="Proteomes" id="UP001295444">
    <property type="component" value="Chromosome 04"/>
</dbReference>
<organism evidence="1 2">
    <name type="scientific">Pelobates cultripes</name>
    <name type="common">Western spadefoot toad</name>
    <dbReference type="NCBI Taxonomy" id="61616"/>
    <lineage>
        <taxon>Eukaryota</taxon>
        <taxon>Metazoa</taxon>
        <taxon>Chordata</taxon>
        <taxon>Craniata</taxon>
        <taxon>Vertebrata</taxon>
        <taxon>Euteleostomi</taxon>
        <taxon>Amphibia</taxon>
        <taxon>Batrachia</taxon>
        <taxon>Anura</taxon>
        <taxon>Pelobatoidea</taxon>
        <taxon>Pelobatidae</taxon>
        <taxon>Pelobates</taxon>
    </lineage>
</organism>
<name>A0AAD1S4V2_PELCU</name>
<dbReference type="EMBL" id="OW240915">
    <property type="protein sequence ID" value="CAH2284992.1"/>
    <property type="molecule type" value="Genomic_DNA"/>
</dbReference>
<reference evidence="1" key="1">
    <citation type="submission" date="2022-03" db="EMBL/GenBank/DDBJ databases">
        <authorList>
            <person name="Alioto T."/>
            <person name="Alioto T."/>
            <person name="Gomez Garrido J."/>
        </authorList>
    </citation>
    <scope>NUCLEOTIDE SEQUENCE</scope>
</reference>
<keyword evidence="2" id="KW-1185">Reference proteome</keyword>
<sequence length="50" mass="5691">LPMETKNGELLPTTDLTIRIWTTFLDTLGARNTFHYRAPLTAFRAISPDI</sequence>
<feature type="non-terminal residue" evidence="1">
    <location>
        <position position="1"/>
    </location>
</feature>
<feature type="non-terminal residue" evidence="1">
    <location>
        <position position="50"/>
    </location>
</feature>
<evidence type="ECO:0000313" key="1">
    <source>
        <dbReference type="EMBL" id="CAH2284992.1"/>
    </source>
</evidence>
<protein>
    <submittedName>
        <fullName evidence="1">Uncharacterized protein</fullName>
    </submittedName>
</protein>
<accession>A0AAD1S4V2</accession>